<accession>A0A813DYI1</accession>
<gene>
    <name evidence="2" type="ORF">PGLA1383_LOCUS11606</name>
</gene>
<dbReference type="EMBL" id="CAJNNV010006029">
    <property type="protein sequence ID" value="CAE8592994.1"/>
    <property type="molecule type" value="Genomic_DNA"/>
</dbReference>
<proteinExistence type="predicted"/>
<protein>
    <submittedName>
        <fullName evidence="2">Uncharacterized protein</fullName>
    </submittedName>
</protein>
<reference evidence="2" key="1">
    <citation type="submission" date="2021-02" db="EMBL/GenBank/DDBJ databases">
        <authorList>
            <person name="Dougan E. K."/>
            <person name="Rhodes N."/>
            <person name="Thang M."/>
            <person name="Chan C."/>
        </authorList>
    </citation>
    <scope>NUCLEOTIDE SEQUENCE</scope>
</reference>
<feature type="compositionally biased region" description="Basic and acidic residues" evidence="1">
    <location>
        <begin position="140"/>
        <end position="163"/>
    </location>
</feature>
<dbReference type="AlphaFoldDB" id="A0A813DYI1"/>
<evidence type="ECO:0000313" key="3">
    <source>
        <dbReference type="Proteomes" id="UP000654075"/>
    </source>
</evidence>
<evidence type="ECO:0000256" key="1">
    <source>
        <dbReference type="SAM" id="MobiDB-lite"/>
    </source>
</evidence>
<sequence length="350" mass="37941">MSRWRQSRQGAQYRAELQYSAEDPSAVTTGSASAALVRAAAEGPSGARGTWAEPKRRTAPRQERLPLNLLESLVRLRDAGVTGDDGSLVALLEAAHFDIDRAANIFMDRAEAQAMLGSSSSSESLAPHGTTEEASTARPPRRDATQQRRAEGRRREKKKEAGKDQCPVDEAPGSRAEKVLTAAQSYAQLSSSRRHRQMSLRVSLLGSEGQQQPTGVHYEVCSGESYDVDVARLTQTHSESGSIRKIRREKPGVWRYDKKGSCWGIYPGEVSVELERIFLALGRRTAPLKATTETLPVFREAQASSTPLSVTDPVGFSLATLAELDASLAAESLSPEDLAATCDQLFSAAE</sequence>
<dbReference type="Proteomes" id="UP000654075">
    <property type="component" value="Unassembled WGS sequence"/>
</dbReference>
<comment type="caution">
    <text evidence="2">The sequence shown here is derived from an EMBL/GenBank/DDBJ whole genome shotgun (WGS) entry which is preliminary data.</text>
</comment>
<keyword evidence="3" id="KW-1185">Reference proteome</keyword>
<evidence type="ECO:0000313" key="2">
    <source>
        <dbReference type="EMBL" id="CAE8592994.1"/>
    </source>
</evidence>
<name>A0A813DYI1_POLGL</name>
<feature type="region of interest" description="Disordered" evidence="1">
    <location>
        <begin position="38"/>
        <end position="63"/>
    </location>
</feature>
<feature type="non-terminal residue" evidence="2">
    <location>
        <position position="350"/>
    </location>
</feature>
<feature type="region of interest" description="Disordered" evidence="1">
    <location>
        <begin position="117"/>
        <end position="177"/>
    </location>
</feature>
<feature type="compositionally biased region" description="Basic and acidic residues" evidence="1">
    <location>
        <begin position="53"/>
        <end position="63"/>
    </location>
</feature>
<organism evidence="2 3">
    <name type="scientific">Polarella glacialis</name>
    <name type="common">Dinoflagellate</name>
    <dbReference type="NCBI Taxonomy" id="89957"/>
    <lineage>
        <taxon>Eukaryota</taxon>
        <taxon>Sar</taxon>
        <taxon>Alveolata</taxon>
        <taxon>Dinophyceae</taxon>
        <taxon>Suessiales</taxon>
        <taxon>Suessiaceae</taxon>
        <taxon>Polarella</taxon>
    </lineage>
</organism>